<dbReference type="InterPro" id="IPR012910">
    <property type="entry name" value="Plug_dom"/>
</dbReference>
<evidence type="ECO:0000313" key="16">
    <source>
        <dbReference type="Proteomes" id="UP000787472"/>
    </source>
</evidence>
<evidence type="ECO:0000256" key="8">
    <source>
        <dbReference type="ARBA" id="ARBA00023077"/>
    </source>
</evidence>
<keyword evidence="9 11" id="KW-0472">Membrane</keyword>
<keyword evidence="10 11" id="KW-0998">Cell outer membrane</keyword>
<feature type="domain" description="TonB-dependent receptor plug" evidence="14">
    <location>
        <begin position="77"/>
        <end position="189"/>
    </location>
</feature>
<name>A0A9E5MHM5_9GAMM</name>
<evidence type="ECO:0000256" key="2">
    <source>
        <dbReference type="ARBA" id="ARBA00022448"/>
    </source>
</evidence>
<protein>
    <submittedName>
        <fullName evidence="15">TonB-dependent receptor</fullName>
    </submittedName>
</protein>
<evidence type="ECO:0000256" key="12">
    <source>
        <dbReference type="RuleBase" id="RU003357"/>
    </source>
</evidence>
<dbReference type="Pfam" id="PF00593">
    <property type="entry name" value="TonB_dep_Rec_b-barrel"/>
    <property type="match status" value="1"/>
</dbReference>
<keyword evidence="2 11" id="KW-0813">Transport</keyword>
<keyword evidence="7" id="KW-0406">Ion transport</keyword>
<evidence type="ECO:0000256" key="4">
    <source>
        <dbReference type="ARBA" id="ARBA00022496"/>
    </source>
</evidence>
<gene>
    <name evidence="15" type="ORF">G8770_11270</name>
</gene>
<evidence type="ECO:0000256" key="1">
    <source>
        <dbReference type="ARBA" id="ARBA00004571"/>
    </source>
</evidence>
<dbReference type="PANTHER" id="PTHR32552:SF81">
    <property type="entry name" value="TONB-DEPENDENT OUTER MEMBRANE RECEPTOR"/>
    <property type="match status" value="1"/>
</dbReference>
<keyword evidence="4" id="KW-0410">Iron transport</keyword>
<feature type="domain" description="TonB-dependent receptor-like beta-barrel" evidence="13">
    <location>
        <begin position="296"/>
        <end position="764"/>
    </location>
</feature>
<evidence type="ECO:0000313" key="15">
    <source>
        <dbReference type="EMBL" id="NHO66126.1"/>
    </source>
</evidence>
<dbReference type="GO" id="GO:0009279">
    <property type="term" value="C:cell outer membrane"/>
    <property type="evidence" value="ECO:0007669"/>
    <property type="project" value="UniProtKB-SubCell"/>
</dbReference>
<keyword evidence="15" id="KW-0675">Receptor</keyword>
<evidence type="ECO:0000259" key="14">
    <source>
        <dbReference type="Pfam" id="PF07715"/>
    </source>
</evidence>
<accession>A0A9E5MHM5</accession>
<organism evidence="15 16">
    <name type="scientific">Pseudomaricurvus hydrocarbonicus</name>
    <dbReference type="NCBI Taxonomy" id="1470433"/>
    <lineage>
        <taxon>Bacteria</taxon>
        <taxon>Pseudomonadati</taxon>
        <taxon>Pseudomonadota</taxon>
        <taxon>Gammaproteobacteria</taxon>
        <taxon>Cellvibrionales</taxon>
        <taxon>Cellvibrionaceae</taxon>
        <taxon>Pseudomaricurvus</taxon>
    </lineage>
</organism>
<keyword evidence="3 11" id="KW-1134">Transmembrane beta strand</keyword>
<evidence type="ECO:0000256" key="11">
    <source>
        <dbReference type="PROSITE-ProRule" id="PRU01360"/>
    </source>
</evidence>
<dbReference type="InterPro" id="IPR036942">
    <property type="entry name" value="Beta-barrel_TonB_sf"/>
</dbReference>
<proteinExistence type="inferred from homology"/>
<dbReference type="EMBL" id="JAAONZ010000007">
    <property type="protein sequence ID" value="NHO66126.1"/>
    <property type="molecule type" value="Genomic_DNA"/>
</dbReference>
<dbReference type="RefSeq" id="WP_167186374.1">
    <property type="nucleotide sequence ID" value="NZ_JAAONZ010000007.1"/>
</dbReference>
<keyword evidence="16" id="KW-1185">Reference proteome</keyword>
<dbReference type="Pfam" id="PF07715">
    <property type="entry name" value="Plug"/>
    <property type="match status" value="1"/>
</dbReference>
<evidence type="ECO:0000256" key="3">
    <source>
        <dbReference type="ARBA" id="ARBA00022452"/>
    </source>
</evidence>
<reference evidence="15" key="1">
    <citation type="submission" date="2020-03" db="EMBL/GenBank/DDBJ databases">
        <authorList>
            <person name="Guo F."/>
        </authorList>
    </citation>
    <scope>NUCLEOTIDE SEQUENCE</scope>
    <source>
        <strain evidence="15">JCM 30134</strain>
    </source>
</reference>
<sequence>MIHRHSTPMLYVKKALSADKPLPSETQRHSDFTFRTAALPLAISLSVMSVFPGVVSAEERFAIEEVVVTARKREESLQDVPVAVSAFSEQALEMRNVTSIEKVSQFVPNVQFDGAAALSGGGSNATIYIRGIGQNDFALFSDPGVGTYVDGVYLGRSMGGVMDVLDVAQLEVLRGPQGTLFGKNTIGGALNITSKAPSEELGGEAFLSLGTFDRQEIKGIVNLPLIDDVLLSRISLASVKRDGYAERVLDGEDLGDKNSTVGRVQLLWHATEDVDVSLAADYTRGRTHSAANTLLRVNNSGFPFLDIYNAEVAPGTGIVAPNGVASVNDSWITNDPYKTYGTGPNDSELDSWGVSATVDWSISDNLDAKSITAYRGLEASFGRDGDNTPFVFRETTNDNEQSQFSQEFQLTGISFNDKLDWLVGLYYFNEEGEENAAAQLAVGIYDALEALPGPTYGPFGGAGNPANTGLDLDVSIFNKIDTESYAIFSQNSWHFTDRFSATVGARYTRESKEFEKQDQRLGSGAYIVSPGSTWESDWSEFTPKLGLEYTLSEEAMMYVSWSKGFKSGGFNGRPLVSAAEVTEYEPETVESFEVGLKSSWLDNRLIVNTAAFYMDYEDIQLTVNQTPANFVANAAMAELKGVELEVIAKPLSALDINFSAGYLDASYKDVGSGLGVGQVLPITEKTDLAKTPRLTLSGGAQYAIDFGSGASLVLRTDLSYRSEVYHDIANDPLLKQDAFTLVDASVTYTTPGEDWVIRLFGTNLTDEEYLQSGNASSAAFGIAEGSYAIGREWGMSVKRLF</sequence>
<evidence type="ECO:0000256" key="6">
    <source>
        <dbReference type="ARBA" id="ARBA00023004"/>
    </source>
</evidence>
<dbReference type="AlphaFoldDB" id="A0A9E5MHM5"/>
<keyword evidence="6" id="KW-0408">Iron</keyword>
<evidence type="ECO:0000256" key="5">
    <source>
        <dbReference type="ARBA" id="ARBA00022692"/>
    </source>
</evidence>
<dbReference type="CDD" id="cd01347">
    <property type="entry name" value="ligand_gated_channel"/>
    <property type="match status" value="1"/>
</dbReference>
<evidence type="ECO:0000259" key="13">
    <source>
        <dbReference type="Pfam" id="PF00593"/>
    </source>
</evidence>
<dbReference type="InterPro" id="IPR039426">
    <property type="entry name" value="TonB-dep_rcpt-like"/>
</dbReference>
<evidence type="ECO:0000256" key="7">
    <source>
        <dbReference type="ARBA" id="ARBA00023065"/>
    </source>
</evidence>
<keyword evidence="8 12" id="KW-0798">TonB box</keyword>
<comment type="subcellular location">
    <subcellularLocation>
        <location evidence="1 11">Cell outer membrane</location>
        <topology evidence="1 11">Multi-pass membrane protein</topology>
    </subcellularLocation>
</comment>
<dbReference type="InterPro" id="IPR000531">
    <property type="entry name" value="Beta-barrel_TonB"/>
</dbReference>
<comment type="caution">
    <text evidence="15">The sequence shown here is derived from an EMBL/GenBank/DDBJ whole genome shotgun (WGS) entry which is preliminary data.</text>
</comment>
<keyword evidence="5 11" id="KW-0812">Transmembrane</keyword>
<dbReference type="PROSITE" id="PS52016">
    <property type="entry name" value="TONB_DEPENDENT_REC_3"/>
    <property type="match status" value="1"/>
</dbReference>
<evidence type="ECO:0000256" key="10">
    <source>
        <dbReference type="ARBA" id="ARBA00023237"/>
    </source>
</evidence>
<dbReference type="PANTHER" id="PTHR32552">
    <property type="entry name" value="FERRICHROME IRON RECEPTOR-RELATED"/>
    <property type="match status" value="1"/>
</dbReference>
<dbReference type="Gene3D" id="2.40.170.20">
    <property type="entry name" value="TonB-dependent receptor, beta-barrel domain"/>
    <property type="match status" value="1"/>
</dbReference>
<dbReference type="SUPFAM" id="SSF56935">
    <property type="entry name" value="Porins"/>
    <property type="match status" value="1"/>
</dbReference>
<dbReference type="Proteomes" id="UP000787472">
    <property type="component" value="Unassembled WGS sequence"/>
</dbReference>
<evidence type="ECO:0000256" key="9">
    <source>
        <dbReference type="ARBA" id="ARBA00023136"/>
    </source>
</evidence>
<dbReference type="GO" id="GO:0006826">
    <property type="term" value="P:iron ion transport"/>
    <property type="evidence" value="ECO:0007669"/>
    <property type="project" value="UniProtKB-KW"/>
</dbReference>
<comment type="similarity">
    <text evidence="11 12">Belongs to the TonB-dependent receptor family.</text>
</comment>